<proteinExistence type="predicted"/>
<protein>
    <submittedName>
        <fullName evidence="6">Complement factor H-like 1</fullName>
    </submittedName>
</protein>
<dbReference type="InterPro" id="IPR016186">
    <property type="entry name" value="C-type_lectin-like/link_sf"/>
</dbReference>
<gene>
    <name evidence="6" type="primary">Cfh-L1</name>
    <name evidence="6" type="ORF">Hamer_G008132</name>
</gene>
<dbReference type="InterPro" id="IPR000436">
    <property type="entry name" value="Sushi_SCR_CCP_dom"/>
</dbReference>
<dbReference type="InterPro" id="IPR050801">
    <property type="entry name" value="Ca-Dep_Lectins_ImmuneDev"/>
</dbReference>
<keyword evidence="1 4" id="KW-0732">Signal</keyword>
<evidence type="ECO:0000313" key="6">
    <source>
        <dbReference type="EMBL" id="KAG7162568.1"/>
    </source>
</evidence>
<reference evidence="6" key="1">
    <citation type="journal article" date="2021" name="Sci. Adv.">
        <title>The American lobster genome reveals insights on longevity, neural, and immune adaptations.</title>
        <authorList>
            <person name="Polinski J.M."/>
            <person name="Zimin A.V."/>
            <person name="Clark K.F."/>
            <person name="Kohn A.B."/>
            <person name="Sadowski N."/>
            <person name="Timp W."/>
            <person name="Ptitsyn A."/>
            <person name="Khanna P."/>
            <person name="Romanova D.Y."/>
            <person name="Williams P."/>
            <person name="Greenwood S.J."/>
            <person name="Moroz L.L."/>
            <person name="Walt D.R."/>
            <person name="Bodnar A.G."/>
        </authorList>
    </citation>
    <scope>NUCLEOTIDE SEQUENCE</scope>
    <source>
        <strain evidence="6">GMGI-L3</strain>
    </source>
</reference>
<comment type="caution">
    <text evidence="3">Lacks conserved residue(s) required for the propagation of feature annotation.</text>
</comment>
<dbReference type="Gene3D" id="3.10.100.10">
    <property type="entry name" value="Mannose-Binding Protein A, subunit A"/>
    <property type="match status" value="1"/>
</dbReference>
<evidence type="ECO:0000256" key="1">
    <source>
        <dbReference type="ARBA" id="ARBA00022729"/>
    </source>
</evidence>
<name>A0A8J5JWL2_HOMAM</name>
<feature type="domain" description="Sushi" evidence="5">
    <location>
        <begin position="95"/>
        <end position="157"/>
    </location>
</feature>
<dbReference type="SUPFAM" id="SSF56496">
    <property type="entry name" value="Fibrinogen C-terminal domain-like"/>
    <property type="match status" value="1"/>
</dbReference>
<dbReference type="Gene3D" id="3.90.215.10">
    <property type="entry name" value="Gamma Fibrinogen, chain A, domain 1"/>
    <property type="match status" value="1"/>
</dbReference>
<dbReference type="SMART" id="SM00032">
    <property type="entry name" value="CCP"/>
    <property type="match status" value="4"/>
</dbReference>
<keyword evidence="7" id="KW-1185">Reference proteome</keyword>
<evidence type="ECO:0000256" key="4">
    <source>
        <dbReference type="SAM" id="SignalP"/>
    </source>
</evidence>
<comment type="caution">
    <text evidence="6">The sequence shown here is derived from an EMBL/GenBank/DDBJ whole genome shotgun (WGS) entry which is preliminary data.</text>
</comment>
<dbReference type="PROSITE" id="PS50923">
    <property type="entry name" value="SUSHI"/>
    <property type="match status" value="2"/>
</dbReference>
<sequence>MSHRFTAAHRDSMTPSLGTSLLILLTASAVEAGCPSKHPAGEEQTDLVSGVKGMTCTDVMTTWKGRGPIVLAYCQANGEWEPSDVACTSLMSKRRGCSDPPPVPANTKEKHTFKDDNKVVYGVYYTCDKLAWLSGEPGRLTQCVDGVWSAVLDSCEEDCEFPRDCYAISFMGLVESGIYVILPSGDSSDSTVQVYCDLNDTTVPGGSGWTNIFRHYSGLQDFNDLQFSDFLTTIGSAEASEESSYFIGLEALAALNRKPDGKDRPGVEVLVNTTDGQQFRASYSTFQIKKDMPYTLEDLGDYYGDAGNPMLLNLDNDFNEFEGKFWWVPTDFADDGATLLTDSNLKWDSVEVKSVIMRVRAVADDEVVACPLIPMEDWWSSVIIDLPPSREPGAIISYYCDGDLMWGNEGHADERQSGTILCQQGEPSKPHTWNDTFALPCTLKCPPEFEKDTLELTCYHFSTEAAPLGLPEASKKQGATEVYPEVPEIFTCETTCTATEELECIAAGKDVIRYTWCPNNYTEHGGLCYKLLSDVRNFTEALVQCAEEGASLAYPETPSAIGFLTIMAMVSSDSDGMTLAAETQNLMIGLNDALGDWTSEGLYSPDEDVITLADISPSGSHWRFLTIDQSISTLTSTTLAAEGATALRSSGCYPGYFVNGNESLTVQRVECLGPLGGWYPSELHNCIATEVCVEEVPAPPSSLITNTTTSLLRYLNGTVNFTCPENMTTQEGASLQTITCLYNESHYRFTPQVVQACDVCTREPVGNNSETDWDGDTTYTVNMTVTATCIENHVLNLTHTTSHLACTYEGWQSAPYCYPGCADAPPTPGSNMTRDNLTWNGDGVVLYYNCSSGYFIPPSEEYPELLTFTSVTCSATTWEPSGPPLMCAQMCLEDPMAASPTTNSSWDGVNRTVGTEVVFSCSNGQVLPDLNTSVTINCGADGNWTTVPLDYLLCRTVAPAPPPVAPGNSYIEPPPPYWVGMTIRYMCPSPQTTATGDTHINVTCLEEGWPEIDPTFECFAGESLFPQSLPY</sequence>
<evidence type="ECO:0000256" key="3">
    <source>
        <dbReference type="PROSITE-ProRule" id="PRU00302"/>
    </source>
</evidence>
<dbReference type="CDD" id="cd00037">
    <property type="entry name" value="CLECT"/>
    <property type="match status" value="1"/>
</dbReference>
<dbReference type="SMART" id="SM00186">
    <property type="entry name" value="FBG"/>
    <property type="match status" value="1"/>
</dbReference>
<dbReference type="PANTHER" id="PTHR22801">
    <property type="entry name" value="LITHOSTATHINE"/>
    <property type="match status" value="1"/>
</dbReference>
<dbReference type="InterPro" id="IPR002181">
    <property type="entry name" value="Fibrinogen_a/b/g_C_dom"/>
</dbReference>
<organism evidence="6 7">
    <name type="scientific">Homarus americanus</name>
    <name type="common">American lobster</name>
    <dbReference type="NCBI Taxonomy" id="6706"/>
    <lineage>
        <taxon>Eukaryota</taxon>
        <taxon>Metazoa</taxon>
        <taxon>Ecdysozoa</taxon>
        <taxon>Arthropoda</taxon>
        <taxon>Crustacea</taxon>
        <taxon>Multicrustacea</taxon>
        <taxon>Malacostraca</taxon>
        <taxon>Eumalacostraca</taxon>
        <taxon>Eucarida</taxon>
        <taxon>Decapoda</taxon>
        <taxon>Pleocyemata</taxon>
        <taxon>Astacidea</taxon>
        <taxon>Nephropoidea</taxon>
        <taxon>Nephropidae</taxon>
        <taxon>Homarus</taxon>
    </lineage>
</organism>
<dbReference type="Pfam" id="PF00147">
    <property type="entry name" value="Fibrinogen_C"/>
    <property type="match status" value="1"/>
</dbReference>
<feature type="chain" id="PRO_5035278818" evidence="4">
    <location>
        <begin position="33"/>
        <end position="1031"/>
    </location>
</feature>
<keyword evidence="2" id="KW-1015">Disulfide bond</keyword>
<dbReference type="InterPro" id="IPR001304">
    <property type="entry name" value="C-type_lectin-like"/>
</dbReference>
<dbReference type="InterPro" id="IPR014716">
    <property type="entry name" value="Fibrinogen_a/b/g_C_1"/>
</dbReference>
<dbReference type="SMART" id="SM00034">
    <property type="entry name" value="CLECT"/>
    <property type="match status" value="1"/>
</dbReference>
<evidence type="ECO:0000259" key="5">
    <source>
        <dbReference type="PROSITE" id="PS50923"/>
    </source>
</evidence>
<dbReference type="EMBL" id="JAHLQT010027705">
    <property type="protein sequence ID" value="KAG7162568.1"/>
    <property type="molecule type" value="Genomic_DNA"/>
</dbReference>
<accession>A0A8J5JWL2</accession>
<dbReference type="Proteomes" id="UP000747542">
    <property type="component" value="Unassembled WGS sequence"/>
</dbReference>
<feature type="signal peptide" evidence="4">
    <location>
        <begin position="1"/>
        <end position="32"/>
    </location>
</feature>
<keyword evidence="3" id="KW-0768">Sushi</keyword>
<dbReference type="AlphaFoldDB" id="A0A8J5JWL2"/>
<dbReference type="InterPro" id="IPR036056">
    <property type="entry name" value="Fibrinogen-like_C"/>
</dbReference>
<feature type="domain" description="Sushi" evidence="5">
    <location>
        <begin position="889"/>
        <end position="956"/>
    </location>
</feature>
<dbReference type="InterPro" id="IPR016187">
    <property type="entry name" value="CTDL_fold"/>
</dbReference>
<evidence type="ECO:0000313" key="7">
    <source>
        <dbReference type="Proteomes" id="UP000747542"/>
    </source>
</evidence>
<dbReference type="SUPFAM" id="SSF56436">
    <property type="entry name" value="C-type lectin-like"/>
    <property type="match status" value="1"/>
</dbReference>
<evidence type="ECO:0000256" key="2">
    <source>
        <dbReference type="ARBA" id="ARBA00023157"/>
    </source>
</evidence>
<dbReference type="PANTHER" id="PTHR22801:SF63">
    <property type="entry name" value="C-TYPE LECTIN DOMAIN-CONTAINING PROTEIN"/>
    <property type="match status" value="1"/>
</dbReference>